<dbReference type="Pfam" id="PF16036">
    <property type="entry name" value="Chalcone_3"/>
    <property type="match status" value="1"/>
</dbReference>
<sequence>MFGTGPSHIAEETRSGCHVTGPGHCRVSGRKNRWGPLRAFRGIRRGIGATACGISRAVTVPARRLRRRRAEPPAASSALPATYSGDGMKSPVRSLQMQMDRLTTSVVVGLTGFLPRPEPAPMEASRQATSAALAERQEFPQRICEGGTCRDLAATGSRMWGSVWDGRGLLNMKIYDFALYVDSKRVRTSQFGRKYRKANPSRLPNDYYAALCRSSDFGMSLLVRTNHSLPIGLMAREYERILRRRIVRVGGDENDPELKNMITCFDEANLPSGIKSGPGKVRKGTVLTFHRTDGGGLSARVEGELLGEVPSRDVSAALFDLYLGDNPVSSRAKQAAGRHLLSLISLEDSKGPARLLG</sequence>
<dbReference type="Gene3D" id="1.10.890.20">
    <property type="match status" value="1"/>
</dbReference>
<comment type="similarity">
    <text evidence="1">Belongs to the chalcone isomerase family.</text>
</comment>
<feature type="region of interest" description="Disordered" evidence="2">
    <location>
        <begin position="64"/>
        <end position="87"/>
    </location>
</feature>
<dbReference type="Gene3D" id="3.50.70.10">
    <property type="match status" value="1"/>
</dbReference>
<evidence type="ECO:0000313" key="4">
    <source>
        <dbReference type="EMBL" id="JAC69942.1"/>
    </source>
</evidence>
<dbReference type="InterPro" id="IPR016089">
    <property type="entry name" value="Chalcone_isomerase_bundle_sf"/>
</dbReference>
<feature type="domain" description="Chalcone isomerase" evidence="3">
    <location>
        <begin position="280"/>
        <end position="334"/>
    </location>
</feature>
<dbReference type="SUPFAM" id="SSF54626">
    <property type="entry name" value="Chalcone isomerase"/>
    <property type="match status" value="1"/>
</dbReference>
<dbReference type="PANTHER" id="PTHR47284:SF3">
    <property type="entry name" value="FATTY-ACID-BINDING PROTEIN 2"/>
    <property type="match status" value="1"/>
</dbReference>
<dbReference type="EMBL" id="GBEZ01016295">
    <property type="protein sequence ID" value="JAC69942.1"/>
    <property type="molecule type" value="Transcribed_RNA"/>
</dbReference>
<dbReference type="AlphaFoldDB" id="A0A061RTX8"/>
<gene>
    <name evidence="5" type="ORF">TSPGSL018_27103</name>
    <name evidence="4" type="ORF">TSPGSL018_5222</name>
</gene>
<proteinExistence type="inferred from homology"/>
<dbReference type="InterPro" id="IPR016087">
    <property type="entry name" value="Chalcone_isomerase"/>
</dbReference>
<feature type="compositionally biased region" description="Low complexity" evidence="2">
    <location>
        <begin position="72"/>
        <end position="82"/>
    </location>
</feature>
<name>A0A061RTX8_9CHLO</name>
<feature type="region of interest" description="Disordered" evidence="2">
    <location>
        <begin position="1"/>
        <end position="20"/>
    </location>
</feature>
<dbReference type="InterPro" id="IPR036298">
    <property type="entry name" value="Chalcone_isomerase_sf"/>
</dbReference>
<accession>A0A061RTX8</accession>
<dbReference type="EMBL" id="GBEZ01011795">
    <property type="protein sequence ID" value="JAC74021.1"/>
    <property type="molecule type" value="Transcribed_RNA"/>
</dbReference>
<organism evidence="5">
    <name type="scientific">Tetraselmis sp. GSL018</name>
    <dbReference type="NCBI Taxonomy" id="582737"/>
    <lineage>
        <taxon>Eukaryota</taxon>
        <taxon>Viridiplantae</taxon>
        <taxon>Chlorophyta</taxon>
        <taxon>core chlorophytes</taxon>
        <taxon>Chlorodendrophyceae</taxon>
        <taxon>Chlorodendrales</taxon>
        <taxon>Chlorodendraceae</taxon>
        <taxon>Tetraselmis</taxon>
    </lineage>
</organism>
<evidence type="ECO:0000259" key="3">
    <source>
        <dbReference type="Pfam" id="PF16036"/>
    </source>
</evidence>
<dbReference type="InterPro" id="IPR016088">
    <property type="entry name" value="Chalcone_isomerase_3-sand"/>
</dbReference>
<evidence type="ECO:0000256" key="1">
    <source>
        <dbReference type="ARBA" id="ARBA00007166"/>
    </source>
</evidence>
<dbReference type="PANTHER" id="PTHR47284">
    <property type="entry name" value="FATTY-ACID-BINDING PROTEIN 2"/>
    <property type="match status" value="1"/>
</dbReference>
<protein>
    <recommendedName>
        <fullName evidence="3">Chalcone isomerase domain-containing protein</fullName>
    </recommendedName>
</protein>
<evidence type="ECO:0000313" key="5">
    <source>
        <dbReference type="EMBL" id="JAC74021.1"/>
    </source>
</evidence>
<evidence type="ECO:0000256" key="2">
    <source>
        <dbReference type="SAM" id="MobiDB-lite"/>
    </source>
</evidence>
<dbReference type="GO" id="GO:0016872">
    <property type="term" value="F:intramolecular lyase activity"/>
    <property type="evidence" value="ECO:0007669"/>
    <property type="project" value="InterPro"/>
</dbReference>
<reference evidence="5" key="1">
    <citation type="submission" date="2014-05" db="EMBL/GenBank/DDBJ databases">
        <title>The transcriptome of the halophilic microalga Tetraselmis sp. GSL018 isolated from the Great Salt Lake, Utah.</title>
        <authorList>
            <person name="Jinkerson R.E."/>
            <person name="D'Adamo S."/>
            <person name="Posewitz M.C."/>
        </authorList>
    </citation>
    <scope>NUCLEOTIDE SEQUENCE</scope>
    <source>
        <strain evidence="5">GSL018</strain>
    </source>
</reference>